<reference evidence="1 2" key="1">
    <citation type="journal article" date="2006" name="Science">
        <title>Phytophthora genome sequences uncover evolutionary origins and mechanisms of pathogenesis.</title>
        <authorList>
            <person name="Tyler B.M."/>
            <person name="Tripathy S."/>
            <person name="Zhang X."/>
            <person name="Dehal P."/>
            <person name="Jiang R.H."/>
            <person name="Aerts A."/>
            <person name="Arredondo F.D."/>
            <person name="Baxter L."/>
            <person name="Bensasson D."/>
            <person name="Beynon J.L."/>
            <person name="Chapman J."/>
            <person name="Damasceno C.M."/>
            <person name="Dorrance A.E."/>
            <person name="Dou D."/>
            <person name="Dickerman A.W."/>
            <person name="Dubchak I.L."/>
            <person name="Garbelotto M."/>
            <person name="Gijzen M."/>
            <person name="Gordon S.G."/>
            <person name="Govers F."/>
            <person name="Grunwald N.J."/>
            <person name="Huang W."/>
            <person name="Ivors K.L."/>
            <person name="Jones R.W."/>
            <person name="Kamoun S."/>
            <person name="Krampis K."/>
            <person name="Lamour K.H."/>
            <person name="Lee M.K."/>
            <person name="McDonald W.H."/>
            <person name="Medina M."/>
            <person name="Meijer H.J."/>
            <person name="Nordberg E.K."/>
            <person name="Maclean D.J."/>
            <person name="Ospina-Giraldo M.D."/>
            <person name="Morris P.F."/>
            <person name="Phuntumart V."/>
            <person name="Putnam N.H."/>
            <person name="Rash S."/>
            <person name="Rose J.K."/>
            <person name="Sakihama Y."/>
            <person name="Salamov A.A."/>
            <person name="Savidor A."/>
            <person name="Scheuring C.F."/>
            <person name="Smith B.M."/>
            <person name="Sobral B.W."/>
            <person name="Terry A."/>
            <person name="Torto-Alalibo T.A."/>
            <person name="Win J."/>
            <person name="Xu Z."/>
            <person name="Zhang H."/>
            <person name="Grigoriev I.V."/>
            <person name="Rokhsar D.S."/>
            <person name="Boore J.L."/>
        </authorList>
    </citation>
    <scope>NUCLEOTIDE SEQUENCE [LARGE SCALE GENOMIC DNA]</scope>
    <source>
        <strain evidence="1 2">P6497</strain>
    </source>
</reference>
<dbReference type="AlphaFoldDB" id="G4Z078"/>
<dbReference type="EMBL" id="JH159152">
    <property type="protein sequence ID" value="EGZ24635.1"/>
    <property type="molecule type" value="Genomic_DNA"/>
</dbReference>
<feature type="non-terminal residue" evidence="1">
    <location>
        <position position="1"/>
    </location>
</feature>
<keyword evidence="2" id="KW-1185">Reference proteome</keyword>
<dbReference type="Proteomes" id="UP000002640">
    <property type="component" value="Unassembled WGS sequence"/>
</dbReference>
<dbReference type="RefSeq" id="XP_009519923.1">
    <property type="nucleotide sequence ID" value="XM_009521628.1"/>
</dbReference>
<protein>
    <submittedName>
        <fullName evidence="1">Uncharacterized protein</fullName>
    </submittedName>
</protein>
<dbReference type="GeneID" id="20651417"/>
<evidence type="ECO:0000313" key="2">
    <source>
        <dbReference type="Proteomes" id="UP000002640"/>
    </source>
</evidence>
<evidence type="ECO:0000313" key="1">
    <source>
        <dbReference type="EMBL" id="EGZ24635.1"/>
    </source>
</evidence>
<proteinExistence type="predicted"/>
<gene>
    <name evidence="1" type="ORF">PHYSODRAFT_405333</name>
</gene>
<sequence length="59" mass="6812">EALAEVAAWIDDRLELFRVLVSGENWQDVCQIKTQFSASHESFVRVHQLILRQDVLMAV</sequence>
<feature type="non-terminal residue" evidence="1">
    <location>
        <position position="59"/>
    </location>
</feature>
<accession>G4Z078</accession>
<name>G4Z078_PHYSP</name>
<dbReference type="InParanoid" id="G4Z078"/>
<organism evidence="1 2">
    <name type="scientific">Phytophthora sojae (strain P6497)</name>
    <name type="common">Soybean stem and root rot agent</name>
    <name type="synonym">Phytophthora megasperma f. sp. glycines</name>
    <dbReference type="NCBI Taxonomy" id="1094619"/>
    <lineage>
        <taxon>Eukaryota</taxon>
        <taxon>Sar</taxon>
        <taxon>Stramenopiles</taxon>
        <taxon>Oomycota</taxon>
        <taxon>Peronosporomycetes</taxon>
        <taxon>Peronosporales</taxon>
        <taxon>Peronosporaceae</taxon>
        <taxon>Phytophthora</taxon>
    </lineage>
</organism>
<dbReference type="KEGG" id="psoj:PHYSODRAFT_405333"/>